<dbReference type="Gene3D" id="1.10.1660.10">
    <property type="match status" value="1"/>
</dbReference>
<sequence length="107" mass="12694">MKEELKQKGKNYKISSEIYKKFGVHRSTIHKWTKEFGLLQISKKVHRRYTDGKKLEILQQYDKMKLENPALTLEEVFAKLGIGAHVYNKLKKSIKKRNDQKFSNVQL</sequence>
<organism evidence="1 2">
    <name type="scientific">Globodera rostochiensis</name>
    <name type="common">Golden nematode worm</name>
    <name type="synonym">Heterodera rostochiensis</name>
    <dbReference type="NCBI Taxonomy" id="31243"/>
    <lineage>
        <taxon>Eukaryota</taxon>
        <taxon>Metazoa</taxon>
        <taxon>Ecdysozoa</taxon>
        <taxon>Nematoda</taxon>
        <taxon>Chromadorea</taxon>
        <taxon>Rhabditida</taxon>
        <taxon>Tylenchina</taxon>
        <taxon>Tylenchomorpha</taxon>
        <taxon>Tylenchoidea</taxon>
        <taxon>Heteroderidae</taxon>
        <taxon>Heteroderinae</taxon>
        <taxon>Globodera</taxon>
    </lineage>
</organism>
<evidence type="ECO:0000313" key="2">
    <source>
        <dbReference type="WBParaSite" id="Gr19_v10_g16241.t1"/>
    </source>
</evidence>
<proteinExistence type="predicted"/>
<evidence type="ECO:0000313" key="1">
    <source>
        <dbReference type="Proteomes" id="UP000887572"/>
    </source>
</evidence>
<dbReference type="Proteomes" id="UP000887572">
    <property type="component" value="Unplaced"/>
</dbReference>
<name>A0A914HFV3_GLORO</name>
<protein>
    <submittedName>
        <fullName evidence="2">Transposase</fullName>
    </submittedName>
</protein>
<dbReference type="WBParaSite" id="Gr19_v10_g16241.t1">
    <property type="protein sequence ID" value="Gr19_v10_g16241.t1"/>
    <property type="gene ID" value="Gr19_v10_g16241"/>
</dbReference>
<keyword evidence="1" id="KW-1185">Reference proteome</keyword>
<reference evidence="2" key="1">
    <citation type="submission" date="2022-11" db="UniProtKB">
        <authorList>
            <consortium name="WormBaseParasite"/>
        </authorList>
    </citation>
    <scope>IDENTIFICATION</scope>
</reference>
<accession>A0A914HFV3</accession>
<dbReference type="AlphaFoldDB" id="A0A914HFV3"/>